<reference evidence="1" key="1">
    <citation type="submission" date="2019-11" db="EMBL/GenBank/DDBJ databases">
        <title>The nuclear and mitochondrial genomes of Frieseomelitta varia - a highly eusocial stingless bee (Meliponini) with a permanently sterile worker caste.</title>
        <authorList>
            <person name="Freitas F.C.P."/>
            <person name="Lourenco A.P."/>
            <person name="Nunes F.M.F."/>
            <person name="Paschoal A.R."/>
            <person name="Abreu F.C.P."/>
            <person name="Barbin F.O."/>
            <person name="Bataglia L."/>
            <person name="Cardoso-Junior C.A.M."/>
            <person name="Cervoni M.S."/>
            <person name="Silva S.R."/>
            <person name="Dalarmi F."/>
            <person name="Del Lama M.A."/>
            <person name="Depintor T.S."/>
            <person name="Ferreira K.M."/>
            <person name="Goria P.S."/>
            <person name="Jaskot M.C."/>
            <person name="Lago D.C."/>
            <person name="Luna-Lucena D."/>
            <person name="Moda L.M."/>
            <person name="Nascimento L."/>
            <person name="Pedrino M."/>
            <person name="Rabico F.O."/>
            <person name="Sanches F.C."/>
            <person name="Santos D.E."/>
            <person name="Santos C.G."/>
            <person name="Vieira J."/>
            <person name="Lopes T.F."/>
            <person name="Barchuk A.R."/>
            <person name="Hartfelder K."/>
            <person name="Simoes Z.L.P."/>
            <person name="Bitondi M.M.G."/>
            <person name="Pinheiro D.G."/>
        </authorList>
    </citation>
    <scope>NUCLEOTIDE SEQUENCE</scope>
    <source>
        <strain evidence="1">USP_RPSP 00005682</strain>
        <tissue evidence="1">Whole individual</tissue>
    </source>
</reference>
<organism evidence="1 2">
    <name type="scientific">Frieseomelitta varia</name>
    <dbReference type="NCBI Taxonomy" id="561572"/>
    <lineage>
        <taxon>Eukaryota</taxon>
        <taxon>Metazoa</taxon>
        <taxon>Ecdysozoa</taxon>
        <taxon>Arthropoda</taxon>
        <taxon>Hexapoda</taxon>
        <taxon>Insecta</taxon>
        <taxon>Pterygota</taxon>
        <taxon>Neoptera</taxon>
        <taxon>Endopterygota</taxon>
        <taxon>Hymenoptera</taxon>
        <taxon>Apocrita</taxon>
        <taxon>Aculeata</taxon>
        <taxon>Apoidea</taxon>
        <taxon>Anthophila</taxon>
        <taxon>Apidae</taxon>
        <taxon>Frieseomelitta</taxon>
    </lineage>
</organism>
<dbReference type="EMBL" id="WNWW01000131">
    <property type="protein sequence ID" value="KAF3430037.1"/>
    <property type="molecule type" value="Genomic_DNA"/>
</dbReference>
<gene>
    <name evidence="1" type="ORF">E2986_11662</name>
</gene>
<dbReference type="AlphaFoldDB" id="A0A833SBH1"/>
<accession>A0A833SBH1</accession>
<keyword evidence="2" id="KW-1185">Reference proteome</keyword>
<sequence length="34" mass="3707">MKFSVIVTRIRVAKRVAIISMSGSRCLASGRKIA</sequence>
<evidence type="ECO:0000313" key="2">
    <source>
        <dbReference type="Proteomes" id="UP000655588"/>
    </source>
</evidence>
<proteinExistence type="predicted"/>
<evidence type="ECO:0000313" key="1">
    <source>
        <dbReference type="EMBL" id="KAF3430037.1"/>
    </source>
</evidence>
<protein>
    <submittedName>
        <fullName evidence="1">Uncharacterized protein</fullName>
    </submittedName>
</protein>
<comment type="caution">
    <text evidence="1">The sequence shown here is derived from an EMBL/GenBank/DDBJ whole genome shotgun (WGS) entry which is preliminary data.</text>
</comment>
<dbReference type="Proteomes" id="UP000655588">
    <property type="component" value="Unassembled WGS sequence"/>
</dbReference>
<name>A0A833SBH1_9HYME</name>